<evidence type="ECO:0000313" key="2">
    <source>
        <dbReference type="Proteomes" id="UP000473574"/>
    </source>
</evidence>
<dbReference type="AlphaFoldDB" id="A0A6M0SJ00"/>
<gene>
    <name evidence="1" type="ORF">D0962_37785</name>
</gene>
<comment type="caution">
    <text evidence="1">The sequence shown here is derived from an EMBL/GenBank/DDBJ whole genome shotgun (WGS) entry which is preliminary data.</text>
</comment>
<sequence>MLDAFMFSPTTMNTIKKRLEPMTVHLHPDDIFLGKKLEDITGVGMRVHLRSAFRQYLRAHSSVIKESNSLNFNLETSA</sequence>
<name>A0A6M0SJ00_9CYAN</name>
<evidence type="ECO:0000313" key="1">
    <source>
        <dbReference type="EMBL" id="NEZ68405.1"/>
    </source>
</evidence>
<proteinExistence type="predicted"/>
<reference evidence="1 2" key="1">
    <citation type="journal article" date="2020" name="Microb. Ecol.">
        <title>Ecogenomics of the Marine Benthic Filamentous Cyanobacterium Adonisia.</title>
        <authorList>
            <person name="Walter J.M."/>
            <person name="Coutinho F.H."/>
            <person name="Leomil L."/>
            <person name="Hargreaves P.I."/>
            <person name="Campeao M.E."/>
            <person name="Vieira V.V."/>
            <person name="Silva B.S."/>
            <person name="Fistarol G.O."/>
            <person name="Salomon P.S."/>
            <person name="Sawabe T."/>
            <person name="Mino S."/>
            <person name="Hosokawa M."/>
            <person name="Miyashita H."/>
            <person name="Maruyama F."/>
            <person name="van Verk M.C."/>
            <person name="Dutilh B.E."/>
            <person name="Thompson C.C."/>
            <person name="Thompson F.L."/>
        </authorList>
    </citation>
    <scope>NUCLEOTIDE SEQUENCE [LARGE SCALE GENOMIC DNA]</scope>
    <source>
        <strain evidence="1 2">CCMR0082</strain>
    </source>
</reference>
<protein>
    <submittedName>
        <fullName evidence="1">Uncharacterized protein</fullName>
    </submittedName>
</protein>
<organism evidence="1 2">
    <name type="scientific">Adonisia turfae CCMR0082</name>
    <dbReference type="NCBI Taxonomy" id="2304604"/>
    <lineage>
        <taxon>Bacteria</taxon>
        <taxon>Bacillati</taxon>
        <taxon>Cyanobacteriota</taxon>
        <taxon>Adonisia</taxon>
        <taxon>Adonisia turfae</taxon>
    </lineage>
</organism>
<accession>A0A6M0SJ00</accession>
<dbReference type="Proteomes" id="UP000473574">
    <property type="component" value="Unassembled WGS sequence"/>
</dbReference>
<dbReference type="EMBL" id="QZCE01000019">
    <property type="protein sequence ID" value="NEZ68405.1"/>
    <property type="molecule type" value="Genomic_DNA"/>
</dbReference>